<evidence type="ECO:0000313" key="5">
    <source>
        <dbReference type="Proteomes" id="UP000325313"/>
    </source>
</evidence>
<evidence type="ECO:0000313" key="3">
    <source>
        <dbReference type="EMBL" id="KAA1102114.1"/>
    </source>
</evidence>
<comment type="caution">
    <text evidence="2">The sequence shown here is derived from an EMBL/GenBank/DDBJ whole genome shotgun (WGS) entry which is preliminary data.</text>
</comment>
<dbReference type="EMBL" id="VSWC01000053">
    <property type="protein sequence ID" value="KAA1102114.1"/>
    <property type="molecule type" value="Genomic_DNA"/>
</dbReference>
<reference evidence="4 5" key="1">
    <citation type="submission" date="2019-05" db="EMBL/GenBank/DDBJ databases">
        <title>Emergence of the Ug99 lineage of the wheat stem rust pathogen through somatic hybridization.</title>
        <authorList>
            <person name="Li F."/>
            <person name="Upadhyaya N.M."/>
            <person name="Sperschneider J."/>
            <person name="Matny O."/>
            <person name="Nguyen-Phuc H."/>
            <person name="Mago R."/>
            <person name="Raley C."/>
            <person name="Miller M.E."/>
            <person name="Silverstein K.A.T."/>
            <person name="Henningsen E."/>
            <person name="Hirsch C.D."/>
            <person name="Visser B."/>
            <person name="Pretorius Z.A."/>
            <person name="Steffenson B.J."/>
            <person name="Schwessinger B."/>
            <person name="Dodds P.N."/>
            <person name="Figueroa M."/>
        </authorList>
    </citation>
    <scope>NUCLEOTIDE SEQUENCE [LARGE SCALE GENOMIC DNA]</scope>
    <source>
        <strain evidence="3">21-0</strain>
        <strain evidence="2 5">Ug99</strain>
    </source>
</reference>
<organism evidence="2 5">
    <name type="scientific">Puccinia graminis f. sp. tritici</name>
    <dbReference type="NCBI Taxonomy" id="56615"/>
    <lineage>
        <taxon>Eukaryota</taxon>
        <taxon>Fungi</taxon>
        <taxon>Dikarya</taxon>
        <taxon>Basidiomycota</taxon>
        <taxon>Pucciniomycotina</taxon>
        <taxon>Pucciniomycetes</taxon>
        <taxon>Pucciniales</taxon>
        <taxon>Pucciniaceae</taxon>
        <taxon>Puccinia</taxon>
    </lineage>
</organism>
<gene>
    <name evidence="3" type="ORF">PGT21_036075</name>
    <name evidence="2" type="ORF">PGTUg99_019007</name>
</gene>
<dbReference type="Proteomes" id="UP000324748">
    <property type="component" value="Unassembled WGS sequence"/>
</dbReference>
<protein>
    <submittedName>
        <fullName evidence="2">Uncharacterized protein</fullName>
    </submittedName>
</protein>
<dbReference type="OrthoDB" id="10412179at2759"/>
<name>A0A5B0NH17_PUCGR</name>
<evidence type="ECO:0000256" key="1">
    <source>
        <dbReference type="SAM" id="MobiDB-lite"/>
    </source>
</evidence>
<sequence>MNPSRGQRLEYESKPIFKCELKSGYQIEAQIGFDSARWSRPQAENFMIRVHGTNTKINSQQAVRAGAFKNRCPVPSPTRGSPVFRPHPRRGTNYHIWKTAHYRATSN</sequence>
<proteinExistence type="predicted"/>
<dbReference type="Proteomes" id="UP000325313">
    <property type="component" value="Unassembled WGS sequence"/>
</dbReference>
<accession>A0A5B0NH17</accession>
<dbReference type="AlphaFoldDB" id="A0A5B0NH17"/>
<evidence type="ECO:0000313" key="2">
    <source>
        <dbReference type="EMBL" id="KAA1087862.1"/>
    </source>
</evidence>
<evidence type="ECO:0000313" key="4">
    <source>
        <dbReference type="Proteomes" id="UP000324748"/>
    </source>
</evidence>
<feature type="region of interest" description="Disordered" evidence="1">
    <location>
        <begin position="70"/>
        <end position="90"/>
    </location>
</feature>
<keyword evidence="4" id="KW-1185">Reference proteome</keyword>
<dbReference type="EMBL" id="VDEP01000409">
    <property type="protein sequence ID" value="KAA1087862.1"/>
    <property type="molecule type" value="Genomic_DNA"/>
</dbReference>